<evidence type="ECO:0000256" key="10">
    <source>
        <dbReference type="ARBA" id="ARBA00023136"/>
    </source>
</evidence>
<feature type="domain" description="Cadherin" evidence="21">
    <location>
        <begin position="725"/>
        <end position="819"/>
    </location>
</feature>
<dbReference type="FunFam" id="2.60.40.60:FF:000032">
    <property type="entry name" value="FAT atypical cadherin 1"/>
    <property type="match status" value="1"/>
</dbReference>
<dbReference type="GO" id="GO:0007424">
    <property type="term" value="P:open tracheal system development"/>
    <property type="evidence" value="ECO:0007669"/>
    <property type="project" value="UniProtKB-ARBA"/>
</dbReference>
<evidence type="ECO:0000256" key="11">
    <source>
        <dbReference type="ARBA" id="ARBA00023157"/>
    </source>
</evidence>
<dbReference type="EMBL" id="JAACXV010011188">
    <property type="protein sequence ID" value="KAF7275156.1"/>
    <property type="molecule type" value="Genomic_DNA"/>
</dbReference>
<dbReference type="InterPro" id="IPR001791">
    <property type="entry name" value="Laminin_G"/>
</dbReference>
<dbReference type="SUPFAM" id="SSF49313">
    <property type="entry name" value="Cadherin-like"/>
    <property type="match status" value="8"/>
</dbReference>
<dbReference type="GO" id="GO:0007431">
    <property type="term" value="P:salivary gland development"/>
    <property type="evidence" value="ECO:0007669"/>
    <property type="project" value="UniProtKB-ARBA"/>
</dbReference>
<evidence type="ECO:0000256" key="14">
    <source>
        <dbReference type="PROSITE-ProRule" id="PRU00122"/>
    </source>
</evidence>
<dbReference type="GO" id="GO:0001736">
    <property type="term" value="P:establishment of planar polarity"/>
    <property type="evidence" value="ECO:0007669"/>
    <property type="project" value="UniProtKB-ARBA"/>
</dbReference>
<keyword evidence="8 15" id="KW-0130">Cell adhesion</keyword>
<evidence type="ECO:0000313" key="22">
    <source>
        <dbReference type="EMBL" id="KAF7275156.1"/>
    </source>
</evidence>
<dbReference type="CDD" id="cd11304">
    <property type="entry name" value="Cadherin_repeat"/>
    <property type="match status" value="6"/>
</dbReference>
<evidence type="ECO:0000256" key="1">
    <source>
        <dbReference type="ARBA" id="ARBA00004251"/>
    </source>
</evidence>
<evidence type="ECO:0000256" key="18">
    <source>
        <dbReference type="SAM" id="Phobius"/>
    </source>
</evidence>
<dbReference type="Gene3D" id="4.10.900.10">
    <property type="entry name" value="TCF3-CBD (Catenin binding domain)"/>
    <property type="match status" value="1"/>
</dbReference>
<gene>
    <name evidence="22" type="ORF">GWI33_012131</name>
</gene>
<keyword evidence="12" id="KW-0325">Glycoprotein</keyword>
<dbReference type="InterPro" id="IPR039808">
    <property type="entry name" value="Cadherin"/>
</dbReference>
<accession>A0A834M7V5</accession>
<dbReference type="CDD" id="cd00055">
    <property type="entry name" value="EGF_Lam"/>
    <property type="match status" value="1"/>
</dbReference>
<dbReference type="InterPro" id="IPR015919">
    <property type="entry name" value="Cadherin-like_sf"/>
</dbReference>
<dbReference type="GO" id="GO:0000902">
    <property type="term" value="P:cell morphogenesis"/>
    <property type="evidence" value="ECO:0007669"/>
    <property type="project" value="TreeGrafter"/>
</dbReference>
<evidence type="ECO:0000259" key="21">
    <source>
        <dbReference type="PROSITE" id="PS50268"/>
    </source>
</evidence>
<dbReference type="GO" id="GO:0007297">
    <property type="term" value="P:follicle cell of egg chamber migration"/>
    <property type="evidence" value="ECO:0007669"/>
    <property type="project" value="UniProtKB-ARBA"/>
</dbReference>
<dbReference type="PROSITE" id="PS50268">
    <property type="entry name" value="CADHERIN_2"/>
    <property type="match status" value="7"/>
</dbReference>
<evidence type="ECO:0000256" key="8">
    <source>
        <dbReference type="ARBA" id="ARBA00022889"/>
    </source>
</evidence>
<dbReference type="SUPFAM" id="SSF49899">
    <property type="entry name" value="Concanavalin A-like lectins/glucanases"/>
    <property type="match status" value="1"/>
</dbReference>
<evidence type="ECO:0000256" key="19">
    <source>
        <dbReference type="SAM" id="SignalP"/>
    </source>
</evidence>
<dbReference type="PROSITE" id="PS00232">
    <property type="entry name" value="CADHERIN_1"/>
    <property type="match status" value="3"/>
</dbReference>
<dbReference type="GO" id="GO:0007163">
    <property type="term" value="P:establishment or maintenance of cell polarity"/>
    <property type="evidence" value="ECO:0007669"/>
    <property type="project" value="UniProtKB-ARBA"/>
</dbReference>
<evidence type="ECO:0000256" key="9">
    <source>
        <dbReference type="ARBA" id="ARBA00022989"/>
    </source>
</evidence>
<dbReference type="InterPro" id="IPR002049">
    <property type="entry name" value="LE_dom"/>
</dbReference>
<dbReference type="GO" id="GO:0016339">
    <property type="term" value="P:calcium-dependent cell-cell adhesion via plasma membrane cell adhesion molecules"/>
    <property type="evidence" value="ECO:0007669"/>
    <property type="project" value="TreeGrafter"/>
</dbReference>
<evidence type="ECO:0000256" key="2">
    <source>
        <dbReference type="ARBA" id="ARBA00004651"/>
    </source>
</evidence>
<dbReference type="GO" id="GO:0098858">
    <property type="term" value="C:actin-based cell projection"/>
    <property type="evidence" value="ECO:0007669"/>
    <property type="project" value="UniProtKB-ARBA"/>
</dbReference>
<dbReference type="Proteomes" id="UP000625711">
    <property type="component" value="Unassembled WGS sequence"/>
</dbReference>
<evidence type="ECO:0000256" key="6">
    <source>
        <dbReference type="ARBA" id="ARBA00022737"/>
    </source>
</evidence>
<keyword evidence="4 15" id="KW-0812">Transmembrane</keyword>
<dbReference type="InterPro" id="IPR000233">
    <property type="entry name" value="Cadherin_Y-type_LIR"/>
</dbReference>
<feature type="domain" description="Cadherin" evidence="21">
    <location>
        <begin position="602"/>
        <end position="705"/>
    </location>
</feature>
<evidence type="ECO:0008006" key="24">
    <source>
        <dbReference type="Google" id="ProtNLM"/>
    </source>
</evidence>
<dbReference type="GO" id="GO:0008013">
    <property type="term" value="F:beta-catenin binding"/>
    <property type="evidence" value="ECO:0007669"/>
    <property type="project" value="TreeGrafter"/>
</dbReference>
<feature type="domain" description="Cadherin" evidence="21">
    <location>
        <begin position="502"/>
        <end position="601"/>
    </location>
</feature>
<dbReference type="GO" id="GO:0008104">
    <property type="term" value="P:intracellular protein localization"/>
    <property type="evidence" value="ECO:0007669"/>
    <property type="project" value="UniProtKB-ARBA"/>
</dbReference>
<dbReference type="SMART" id="SM00282">
    <property type="entry name" value="LamG"/>
    <property type="match status" value="1"/>
</dbReference>
<dbReference type="OrthoDB" id="6252479at2759"/>
<dbReference type="GO" id="GO:0005912">
    <property type="term" value="C:adherens junction"/>
    <property type="evidence" value="ECO:0007669"/>
    <property type="project" value="TreeGrafter"/>
</dbReference>
<dbReference type="InterPro" id="IPR056370">
    <property type="entry name" value="Shg-like_Ig-like"/>
</dbReference>
<dbReference type="PRINTS" id="PR00205">
    <property type="entry name" value="CADHERIN"/>
</dbReference>
<dbReference type="GO" id="GO:0016342">
    <property type="term" value="C:catenin complex"/>
    <property type="evidence" value="ECO:0007669"/>
    <property type="project" value="TreeGrafter"/>
</dbReference>
<keyword evidence="6" id="KW-0677">Repeat</keyword>
<keyword evidence="5 19" id="KW-0732">Signal</keyword>
<dbReference type="InterPro" id="IPR027397">
    <property type="entry name" value="Catenin-bd_sf"/>
</dbReference>
<feature type="chain" id="PRO_5032836268" description="DE-cadherin" evidence="19">
    <location>
        <begin position="24"/>
        <end position="1471"/>
    </location>
</feature>
<evidence type="ECO:0000256" key="16">
    <source>
        <dbReference type="RuleBase" id="RU004357"/>
    </source>
</evidence>
<dbReference type="InterPro" id="IPR020894">
    <property type="entry name" value="Cadherin_CS"/>
</dbReference>
<keyword evidence="7 13" id="KW-0106">Calcium</keyword>
<reference evidence="22" key="1">
    <citation type="submission" date="2020-08" db="EMBL/GenBank/DDBJ databases">
        <title>Genome sequencing and assembly of the red palm weevil Rhynchophorus ferrugineus.</title>
        <authorList>
            <person name="Dias G.B."/>
            <person name="Bergman C.M."/>
            <person name="Manee M."/>
        </authorList>
    </citation>
    <scope>NUCLEOTIDE SEQUENCE</scope>
    <source>
        <strain evidence="22">AA-2017</strain>
        <tissue evidence="22">Whole larva</tissue>
    </source>
</reference>
<dbReference type="Pfam" id="PF00028">
    <property type="entry name" value="Cadherin"/>
    <property type="match status" value="5"/>
</dbReference>
<dbReference type="GO" id="GO:0005509">
    <property type="term" value="F:calcium ion binding"/>
    <property type="evidence" value="ECO:0007669"/>
    <property type="project" value="UniProtKB-UniRule"/>
</dbReference>
<evidence type="ECO:0000259" key="20">
    <source>
        <dbReference type="PROSITE" id="PS50025"/>
    </source>
</evidence>
<dbReference type="CDD" id="cd00110">
    <property type="entry name" value="LamG"/>
    <property type="match status" value="1"/>
</dbReference>
<evidence type="ECO:0000256" key="3">
    <source>
        <dbReference type="ARBA" id="ARBA00022536"/>
    </source>
</evidence>
<dbReference type="Pfam" id="PF02210">
    <property type="entry name" value="Laminin_G_2"/>
    <property type="match status" value="1"/>
</dbReference>
<feature type="signal peptide" evidence="19">
    <location>
        <begin position="1"/>
        <end position="23"/>
    </location>
</feature>
<evidence type="ECO:0000256" key="15">
    <source>
        <dbReference type="RuleBase" id="RU003318"/>
    </source>
</evidence>
<feature type="transmembrane region" description="Helical" evidence="18">
    <location>
        <begin position="1301"/>
        <end position="1321"/>
    </location>
</feature>
<name>A0A834M7V5_RHYFE</name>
<dbReference type="InterPro" id="IPR000742">
    <property type="entry name" value="EGF"/>
</dbReference>
<feature type="domain" description="Cadherin" evidence="21">
    <location>
        <begin position="67"/>
        <end position="169"/>
    </location>
</feature>
<organism evidence="22 23">
    <name type="scientific">Rhynchophorus ferrugineus</name>
    <name type="common">Red palm weevil</name>
    <name type="synonym">Curculio ferrugineus</name>
    <dbReference type="NCBI Taxonomy" id="354439"/>
    <lineage>
        <taxon>Eukaryota</taxon>
        <taxon>Metazoa</taxon>
        <taxon>Ecdysozoa</taxon>
        <taxon>Arthropoda</taxon>
        <taxon>Hexapoda</taxon>
        <taxon>Insecta</taxon>
        <taxon>Pterygota</taxon>
        <taxon>Neoptera</taxon>
        <taxon>Endopterygota</taxon>
        <taxon>Coleoptera</taxon>
        <taxon>Polyphaga</taxon>
        <taxon>Cucujiformia</taxon>
        <taxon>Curculionidae</taxon>
        <taxon>Dryophthorinae</taxon>
        <taxon>Rhynchophorus</taxon>
    </lineage>
</organism>
<evidence type="ECO:0000256" key="7">
    <source>
        <dbReference type="ARBA" id="ARBA00022837"/>
    </source>
</evidence>
<evidence type="ECO:0000313" key="23">
    <source>
        <dbReference type="Proteomes" id="UP000625711"/>
    </source>
</evidence>
<comment type="function">
    <text evidence="16">Cadherins are calcium-dependent cell adhesion proteins.</text>
</comment>
<comment type="caution">
    <text evidence="14">Lacks conserved residue(s) required for the propagation of feature annotation.</text>
</comment>
<dbReference type="GO" id="GO:0007156">
    <property type="term" value="P:homophilic cell adhesion via plasma membrane adhesion molecules"/>
    <property type="evidence" value="ECO:0007669"/>
    <property type="project" value="InterPro"/>
</dbReference>
<evidence type="ECO:0000256" key="12">
    <source>
        <dbReference type="ARBA" id="ARBA00023180"/>
    </source>
</evidence>
<dbReference type="Gene3D" id="2.60.40.60">
    <property type="entry name" value="Cadherins"/>
    <property type="match status" value="7"/>
</dbReference>
<dbReference type="GO" id="GO:0048565">
    <property type="term" value="P:digestive tract development"/>
    <property type="evidence" value="ECO:0007669"/>
    <property type="project" value="UniProtKB-ARBA"/>
</dbReference>
<evidence type="ECO:0000256" key="5">
    <source>
        <dbReference type="ARBA" id="ARBA00022729"/>
    </source>
</evidence>
<dbReference type="GO" id="GO:0007043">
    <property type="term" value="P:cell-cell junction assembly"/>
    <property type="evidence" value="ECO:0007669"/>
    <property type="project" value="TreeGrafter"/>
</dbReference>
<dbReference type="InterPro" id="IPR013320">
    <property type="entry name" value="ConA-like_dom_sf"/>
</dbReference>
<dbReference type="FunFam" id="2.60.40.60:FF:000058">
    <property type="entry name" value="FAT atypical cadherin 3"/>
    <property type="match status" value="1"/>
</dbReference>
<feature type="domain" description="Cadherin" evidence="21">
    <location>
        <begin position="170"/>
        <end position="276"/>
    </location>
</feature>
<dbReference type="GO" id="GO:0035239">
    <property type="term" value="P:tube morphogenesis"/>
    <property type="evidence" value="ECO:0007669"/>
    <property type="project" value="UniProtKB-ARBA"/>
</dbReference>
<dbReference type="PROSITE" id="PS00022">
    <property type="entry name" value="EGF_1"/>
    <property type="match status" value="1"/>
</dbReference>
<dbReference type="Gene3D" id="2.60.120.200">
    <property type="match status" value="1"/>
</dbReference>
<dbReference type="FunFam" id="2.60.40.60:FF:000033">
    <property type="entry name" value="FAT atypical cadherin 1"/>
    <property type="match status" value="1"/>
</dbReference>
<keyword evidence="10 18" id="KW-0472">Membrane</keyword>
<comment type="caution">
    <text evidence="22">The sequence shown here is derived from an EMBL/GenBank/DDBJ whole genome shotgun (WGS) entry which is preliminary data.</text>
</comment>
<dbReference type="PANTHER" id="PTHR24027:SF422">
    <property type="entry name" value="CADHERIN DOMAIN-CONTAINING PROTEIN"/>
    <property type="match status" value="1"/>
</dbReference>
<keyword evidence="9 18" id="KW-1133">Transmembrane helix</keyword>
<feature type="domain" description="Laminin G" evidence="20">
    <location>
        <begin position="1096"/>
        <end position="1285"/>
    </location>
</feature>
<dbReference type="PROSITE" id="PS50025">
    <property type="entry name" value="LAM_G_DOMAIN"/>
    <property type="match status" value="1"/>
</dbReference>
<dbReference type="Pfam" id="PF24811">
    <property type="entry name" value="Ig_Shg"/>
    <property type="match status" value="1"/>
</dbReference>
<dbReference type="GO" id="GO:0044331">
    <property type="term" value="P:cell-cell adhesion mediated by cadherin"/>
    <property type="evidence" value="ECO:0007669"/>
    <property type="project" value="TreeGrafter"/>
</dbReference>
<evidence type="ECO:0000256" key="13">
    <source>
        <dbReference type="PROSITE-ProRule" id="PRU00043"/>
    </source>
</evidence>
<dbReference type="Pfam" id="PF01049">
    <property type="entry name" value="CADH_Y-type_LIR"/>
    <property type="match status" value="1"/>
</dbReference>
<keyword evidence="3" id="KW-0245">EGF-like domain</keyword>
<dbReference type="InterPro" id="IPR002126">
    <property type="entry name" value="Cadherin-like_dom"/>
</dbReference>
<keyword evidence="23" id="KW-1185">Reference proteome</keyword>
<proteinExistence type="predicted"/>
<dbReference type="GO" id="GO:0048589">
    <property type="term" value="P:developmental growth"/>
    <property type="evidence" value="ECO:0007669"/>
    <property type="project" value="UniProtKB-ARBA"/>
</dbReference>
<sequence length="1471" mass="164466">MKMGRYFGVFLLILLTIYSKRSASQHLSLSDGEDASSDYSSSKSQIQQNKTTDDNKKPMFVNCSETTVKEEQVAGTFVTQVKAEDNDSLEAGGTITYKLVKREGGRDYYSIDNETGVVRTTMPFDRDEPFRQKEMFLTVQATDNGRPPLSDICSFKVTVTDINDNAPQLDQQVYSAQVAEDLKPNSEVMRIFAYDIDDGVNSKLTYSFVDSSVEFLQYFRIDADTGVVYLQQSLLSKRDTKFSTIVNVRDNGQIPLDTEANVSITVVGSDKQPPRIKSRVPEGDIILKENYSNYQEHLITIVAESSINDKEVAFELIKGKTMQTNREQTFVLIPSSENDNTAYISLARALDYETVTEYTLSVRIKNKDLMDTSINIPIKIEDVNDEFPNFIELIKGSVVENDAPGVQAMVVRAIDKDGTSANNIVRYELLSHTESFEIDESSGVIKSRVKFDRENTSVYHVKVRAYDNSPSSLTSNGKPNEAVQTFQISIEDRNDNPPKFTESLFQFSNILENTDIGKDVGEVQAKDKDSASLITYSIIDGNIDDAFSIENTTGRIKVNKKLDYEKIEKYTLKVRAFDGIYEDTAMVSIFIGNVNDERPVFEDHEREIRIEEEKIPKDCLITVKAYDPDIKDRKADQLIVYGVSDNFLKVDKNGCVKLTKPLDRDRPFGSPSRQAYIYAYDSSSMTAGTEIMILLDDINDNAPFLNVTIVVWYENQDVTSNSLFITHLSADDYDGPDNGPPFTYKLSEIASNDIVNKFKIENGDLYALVSFDREEQKYYDIPILVTDSGNPQQSSVSILRVIIGDRNDNPAKDGESEIFVYKYEKLNKDIVIGRVFVDDPDDWDLPDKVFVQLDNYDYFRLSSDDPGMIVMYNNIPEGKYSLQFNVTEENEPIIPKHTVSANVAVTVKGIPKVAVVKSGSIRIEGITMEDFVQKTNGVSKKDLLHKHISEIVNTSIANVDVFSVLQSPSNSSLVDVRFSAHGSPYYAAEKLNNKLTDYQEKLEKELNVRFVTISINECLNETICGLGNSCSNKLNIYDDPAVVFTNQTSFVGVKAYVQADCNCADRIPVECFNGGTMESNGVCICPSEFEGPYCERLSIGFNGDGWAMYPGLDACNSSHITLSVSPASDDGLIFYAGPLNYRHAQLSKDYISLELNSGSALLKIDNGFGPKDIEIAKKLNDGATHKIRISYIYTKTDTIIEMEIDDCKSNCIKVTSITQGLLSINGPLQIGGKSKPFTLEQNKILWNGIAPTDVGFRGCIKNFTYNGVYYNLGEPSDQLHAFPNCNYALQQAVTFGIDSTFLVAILACIAILFILLLAVVVHRRQQDNLNEKDIDDTTENIINYEDEGGGECDANYDLSVFSKTIKDPLQGKDNSDINTTEPPIHIFLDNKKENCDKDPENLPYDDVRHYAYEGDSNSIGSLSSLGSCTDDGDLDFNYLFSFGKRFSKLADMYDNDGSDDDTQNGGNEAWC</sequence>
<evidence type="ECO:0000256" key="17">
    <source>
        <dbReference type="SAM" id="MobiDB-lite"/>
    </source>
</evidence>
<dbReference type="Gene3D" id="2.10.25.10">
    <property type="entry name" value="Laminin"/>
    <property type="match status" value="1"/>
</dbReference>
<feature type="domain" description="Cadherin" evidence="21">
    <location>
        <begin position="397"/>
        <end position="500"/>
    </location>
</feature>
<dbReference type="GO" id="GO:0034332">
    <property type="term" value="P:adherens junction organization"/>
    <property type="evidence" value="ECO:0007669"/>
    <property type="project" value="TreeGrafter"/>
</dbReference>
<dbReference type="SMART" id="SM00112">
    <property type="entry name" value="CA"/>
    <property type="match status" value="7"/>
</dbReference>
<feature type="domain" description="Cadherin" evidence="21">
    <location>
        <begin position="303"/>
        <end position="390"/>
    </location>
</feature>
<dbReference type="GO" id="GO:0009887">
    <property type="term" value="P:animal organ morphogenesis"/>
    <property type="evidence" value="ECO:0007669"/>
    <property type="project" value="UniProtKB-ARBA"/>
</dbReference>
<dbReference type="PANTHER" id="PTHR24027">
    <property type="entry name" value="CADHERIN-23"/>
    <property type="match status" value="1"/>
</dbReference>
<keyword evidence="11" id="KW-1015">Disulfide bond</keyword>
<dbReference type="GO" id="GO:0045296">
    <property type="term" value="F:cadherin binding"/>
    <property type="evidence" value="ECO:0007669"/>
    <property type="project" value="TreeGrafter"/>
</dbReference>
<protein>
    <recommendedName>
        <fullName evidence="24">DE-cadherin</fullName>
    </recommendedName>
</protein>
<comment type="subcellular location">
    <subcellularLocation>
        <location evidence="2">Cell membrane</location>
        <topology evidence="2">Multi-pass membrane protein</topology>
    </subcellularLocation>
    <subcellularLocation>
        <location evidence="1 15">Cell membrane</location>
        <topology evidence="1 15">Single-pass type I membrane protein</topology>
    </subcellularLocation>
</comment>
<feature type="region of interest" description="Disordered" evidence="17">
    <location>
        <begin position="29"/>
        <end position="59"/>
    </location>
</feature>
<evidence type="ECO:0000256" key="4">
    <source>
        <dbReference type="ARBA" id="ARBA00022692"/>
    </source>
</evidence>